<proteinExistence type="predicted"/>
<feature type="compositionally biased region" description="Pro residues" evidence="2">
    <location>
        <begin position="33"/>
        <end position="43"/>
    </location>
</feature>
<evidence type="ECO:0000256" key="2">
    <source>
        <dbReference type="SAM" id="MobiDB-lite"/>
    </source>
</evidence>
<keyword evidence="1" id="KW-0175">Coiled coil</keyword>
<dbReference type="AlphaFoldDB" id="A0AAC8TEV1"/>
<dbReference type="PANTHER" id="PTHR48125">
    <property type="entry name" value="LP07818P1"/>
    <property type="match status" value="1"/>
</dbReference>
<protein>
    <submittedName>
        <fullName evidence="3">Uncharacterized protein</fullName>
    </submittedName>
</protein>
<feature type="region of interest" description="Disordered" evidence="2">
    <location>
        <begin position="1"/>
        <end position="110"/>
    </location>
</feature>
<sequence>MFGAVPQPQAQPQQPTPSTAQFLVLGTELPEPQAAPRPQPARPPSASKTPPFGSNPQMAPVARPAAGPAPTGTTQVFGAVTEPPPVAAHPPGMLPRAPSRETPAVPAPRTPAAEPMVAVAAHTPIELPEEILEQLNRPIDELRAEASAENKASAVGAPGPSKPLELPLEMLEQAVESVNNPGGRKKRPEPGGKNRALFIAGGVLVLLLTAFLTSPAWRTKTHAIAPEARAARDEALVLLKRDDSASKEEALTRLKALSAANPQSVELLAEVGIALATHLDDTQVRVATLRKKVEGLKTELARLRLNQRPANWQGLANTMGEELSKQEQILLPLEERAAVLSKEAVQVLKQLSAAPEEEEPEPALERLRARAFMTGVMGGGDAPGMAVKLAQAGLRDWSSLTLAEYVLNSASPVEGNVEQAYKAVVAMREADNTRLRASMLEARIALLRKDPATARTAVDTVITLNPKHELAQQLHAYAEELEKQAAEPVTTPVPEPQDTPEFVPAPEEETPPAPTPEANPAPEGNPATEASPAP</sequence>
<feature type="compositionally biased region" description="Low complexity" evidence="2">
    <location>
        <begin position="520"/>
        <end position="534"/>
    </location>
</feature>
<organism evidence="3 4">
    <name type="scientific">Archangium gephyra</name>
    <dbReference type="NCBI Taxonomy" id="48"/>
    <lineage>
        <taxon>Bacteria</taxon>
        <taxon>Pseudomonadati</taxon>
        <taxon>Myxococcota</taxon>
        <taxon>Myxococcia</taxon>
        <taxon>Myxococcales</taxon>
        <taxon>Cystobacterineae</taxon>
        <taxon>Archangiaceae</taxon>
        <taxon>Archangium</taxon>
    </lineage>
</organism>
<dbReference type="KEGG" id="age:AA314_04938"/>
<dbReference type="PANTHER" id="PTHR48125:SF10">
    <property type="entry name" value="OS12G0136300 PROTEIN"/>
    <property type="match status" value="1"/>
</dbReference>
<gene>
    <name evidence="3" type="ORF">AA314_04938</name>
</gene>
<feature type="compositionally biased region" description="Low complexity" evidence="2">
    <location>
        <begin position="1"/>
        <end position="21"/>
    </location>
</feature>
<feature type="coiled-coil region" evidence="1">
    <location>
        <begin position="279"/>
        <end position="306"/>
    </location>
</feature>
<reference evidence="3 4" key="1">
    <citation type="submission" date="2015-05" db="EMBL/GenBank/DDBJ databases">
        <title>Genome assembly of Archangium gephyra DSM 2261.</title>
        <authorList>
            <person name="Sharma G."/>
            <person name="Subramanian S."/>
        </authorList>
    </citation>
    <scope>NUCLEOTIDE SEQUENCE [LARGE SCALE GENOMIC DNA]</scope>
    <source>
        <strain evidence="3 4">DSM 2261</strain>
    </source>
</reference>
<feature type="region of interest" description="Disordered" evidence="2">
    <location>
        <begin position="482"/>
        <end position="534"/>
    </location>
</feature>
<accession>A0AAC8TEV1</accession>
<feature type="compositionally biased region" description="Low complexity" evidence="2">
    <location>
        <begin position="64"/>
        <end position="74"/>
    </location>
</feature>
<evidence type="ECO:0000313" key="3">
    <source>
        <dbReference type="EMBL" id="AKJ03312.1"/>
    </source>
</evidence>
<dbReference type="Proteomes" id="UP000035579">
    <property type="component" value="Chromosome"/>
</dbReference>
<name>A0AAC8TEV1_9BACT</name>
<evidence type="ECO:0000256" key="1">
    <source>
        <dbReference type="SAM" id="Coils"/>
    </source>
</evidence>
<dbReference type="EMBL" id="CP011509">
    <property type="protein sequence ID" value="AKJ03312.1"/>
    <property type="molecule type" value="Genomic_DNA"/>
</dbReference>
<evidence type="ECO:0000313" key="4">
    <source>
        <dbReference type="Proteomes" id="UP000035579"/>
    </source>
</evidence>